<reference evidence="5 6" key="1">
    <citation type="submission" date="2020-04" db="EMBL/GenBank/DDBJ databases">
        <title>Flammeovirga sp. SR4, a novel species isolated from seawater.</title>
        <authorList>
            <person name="Wang X."/>
        </authorList>
    </citation>
    <scope>NUCLEOTIDE SEQUENCE [LARGE SCALE GENOMIC DNA]</scope>
    <source>
        <strain evidence="5 6">ATCC 23126</strain>
    </source>
</reference>
<feature type="domain" description="HTH luxR-type" evidence="4">
    <location>
        <begin position="163"/>
        <end position="228"/>
    </location>
</feature>
<name>A0A7X9RX30_9BACT</name>
<dbReference type="PANTHER" id="PTHR44688">
    <property type="entry name" value="DNA-BINDING TRANSCRIPTIONAL ACTIVATOR DEVR_DOSR"/>
    <property type="match status" value="1"/>
</dbReference>
<evidence type="ECO:0000256" key="3">
    <source>
        <dbReference type="ARBA" id="ARBA00023163"/>
    </source>
</evidence>
<proteinExistence type="predicted"/>
<dbReference type="PROSITE" id="PS00622">
    <property type="entry name" value="HTH_LUXR_1"/>
    <property type="match status" value="1"/>
</dbReference>
<dbReference type="Proteomes" id="UP000576082">
    <property type="component" value="Unassembled WGS sequence"/>
</dbReference>
<dbReference type="CDD" id="cd06170">
    <property type="entry name" value="LuxR_C_like"/>
    <property type="match status" value="1"/>
</dbReference>
<keyword evidence="6" id="KW-1185">Reference proteome</keyword>
<dbReference type="PROSITE" id="PS50043">
    <property type="entry name" value="HTH_LUXR_2"/>
    <property type="match status" value="1"/>
</dbReference>
<evidence type="ECO:0000256" key="2">
    <source>
        <dbReference type="ARBA" id="ARBA00023125"/>
    </source>
</evidence>
<keyword evidence="3" id="KW-0804">Transcription</keyword>
<evidence type="ECO:0000313" key="5">
    <source>
        <dbReference type="EMBL" id="NME70283.1"/>
    </source>
</evidence>
<dbReference type="GO" id="GO:0003677">
    <property type="term" value="F:DNA binding"/>
    <property type="evidence" value="ECO:0007669"/>
    <property type="project" value="UniProtKB-KW"/>
</dbReference>
<sequence length="230" mass="26749">MELDKSVNQYITTVRQIERLGSCVTIFDFEKKYHTYISRNYDKIFGWDFENDEDLQKGFMDKEVHPEDIQHLNYMSGYFLNLMAEGDLDLFNVQYVTEYRIRNAKGDYVWVIEKHLVLEMTEDQQNLKYTLGIVDQSMQPNVPKVCTAQVINTETGDVKVFPREQKNYDLSKREIQVLKEIGDGLLSKQISDKLNISVNTVNTHRQNIISKMAVGNTTEAVQVAMSMQLI</sequence>
<dbReference type="EMBL" id="JABANE010000060">
    <property type="protein sequence ID" value="NME70283.1"/>
    <property type="molecule type" value="Genomic_DNA"/>
</dbReference>
<dbReference type="AlphaFoldDB" id="A0A7X9RX30"/>
<dbReference type="InterPro" id="IPR000792">
    <property type="entry name" value="Tscrpt_reg_LuxR_C"/>
</dbReference>
<keyword evidence="1" id="KW-0805">Transcription regulation</keyword>
<organism evidence="5 6">
    <name type="scientific">Flammeovirga aprica JL-4</name>
    <dbReference type="NCBI Taxonomy" id="694437"/>
    <lineage>
        <taxon>Bacteria</taxon>
        <taxon>Pseudomonadati</taxon>
        <taxon>Bacteroidota</taxon>
        <taxon>Cytophagia</taxon>
        <taxon>Cytophagales</taxon>
        <taxon>Flammeovirgaceae</taxon>
        <taxon>Flammeovirga</taxon>
    </lineage>
</organism>
<dbReference type="PRINTS" id="PR00038">
    <property type="entry name" value="HTHLUXR"/>
</dbReference>
<accession>A0A7X9RX30</accession>
<protein>
    <recommendedName>
        <fullName evidence="4">HTH luxR-type domain-containing protein</fullName>
    </recommendedName>
</protein>
<dbReference type="GO" id="GO:0006355">
    <property type="term" value="P:regulation of DNA-templated transcription"/>
    <property type="evidence" value="ECO:0007669"/>
    <property type="project" value="InterPro"/>
</dbReference>
<evidence type="ECO:0000259" key="4">
    <source>
        <dbReference type="PROSITE" id="PS50043"/>
    </source>
</evidence>
<dbReference type="Gene3D" id="1.10.10.10">
    <property type="entry name" value="Winged helix-like DNA-binding domain superfamily/Winged helix DNA-binding domain"/>
    <property type="match status" value="1"/>
</dbReference>
<keyword evidence="2" id="KW-0238">DNA-binding</keyword>
<dbReference type="SUPFAM" id="SSF46894">
    <property type="entry name" value="C-terminal effector domain of the bipartite response regulators"/>
    <property type="match status" value="1"/>
</dbReference>
<gene>
    <name evidence="5" type="ORF">HHU12_20065</name>
</gene>
<dbReference type="RefSeq" id="WP_169658525.1">
    <property type="nucleotide sequence ID" value="NZ_JABANE010000060.1"/>
</dbReference>
<evidence type="ECO:0000256" key="1">
    <source>
        <dbReference type="ARBA" id="ARBA00023015"/>
    </source>
</evidence>
<dbReference type="Pfam" id="PF00196">
    <property type="entry name" value="GerE"/>
    <property type="match status" value="1"/>
</dbReference>
<evidence type="ECO:0000313" key="6">
    <source>
        <dbReference type="Proteomes" id="UP000576082"/>
    </source>
</evidence>
<dbReference type="Gene3D" id="3.30.450.20">
    <property type="entry name" value="PAS domain"/>
    <property type="match status" value="1"/>
</dbReference>
<dbReference type="InterPro" id="IPR016032">
    <property type="entry name" value="Sig_transdc_resp-reg_C-effctor"/>
</dbReference>
<dbReference type="InterPro" id="IPR036388">
    <property type="entry name" value="WH-like_DNA-bd_sf"/>
</dbReference>
<dbReference type="SMART" id="SM00421">
    <property type="entry name" value="HTH_LUXR"/>
    <property type="match status" value="1"/>
</dbReference>
<dbReference type="PANTHER" id="PTHR44688:SF16">
    <property type="entry name" value="DNA-BINDING TRANSCRIPTIONAL ACTIVATOR DEVR_DOSR"/>
    <property type="match status" value="1"/>
</dbReference>
<comment type="caution">
    <text evidence="5">The sequence shown here is derived from an EMBL/GenBank/DDBJ whole genome shotgun (WGS) entry which is preliminary data.</text>
</comment>